<dbReference type="AlphaFoldDB" id="A0A7J2U1V3"/>
<dbReference type="PANTHER" id="PTHR42720">
    <property type="entry name" value="GLYCEROL-3-PHOSPHATE DEHYDROGENASE"/>
    <property type="match status" value="1"/>
</dbReference>
<organism evidence="3">
    <name type="scientific">Ignisphaera aggregans</name>
    <dbReference type="NCBI Taxonomy" id="334771"/>
    <lineage>
        <taxon>Archaea</taxon>
        <taxon>Thermoproteota</taxon>
        <taxon>Thermoprotei</taxon>
        <taxon>Desulfurococcales</taxon>
        <taxon>Desulfurococcaceae</taxon>
        <taxon>Ignisphaera</taxon>
    </lineage>
</organism>
<evidence type="ECO:0000259" key="2">
    <source>
        <dbReference type="Pfam" id="PF04324"/>
    </source>
</evidence>
<reference evidence="3" key="1">
    <citation type="journal article" date="2020" name="mSystems">
        <title>Genome- and Community-Level Interaction Insights into Carbon Utilization and Element Cycling Functions of Hydrothermarchaeota in Hydrothermal Sediment.</title>
        <authorList>
            <person name="Zhou Z."/>
            <person name="Liu Y."/>
            <person name="Xu W."/>
            <person name="Pan J."/>
            <person name="Luo Z.H."/>
            <person name="Li M."/>
        </authorList>
    </citation>
    <scope>NUCLEOTIDE SEQUENCE [LARGE SCALE GENOMIC DNA]</scope>
    <source>
        <strain evidence="3">SpSt-125</strain>
    </source>
</reference>
<dbReference type="PANTHER" id="PTHR42720:SF1">
    <property type="entry name" value="GLYCEROL 3-PHOSPHATE OXIDASE"/>
    <property type="match status" value="1"/>
</dbReference>
<dbReference type="EMBL" id="DSEU01000030">
    <property type="protein sequence ID" value="HEM66798.1"/>
    <property type="molecule type" value="Genomic_DNA"/>
</dbReference>
<dbReference type="InterPro" id="IPR036188">
    <property type="entry name" value="FAD/NAD-bd_sf"/>
</dbReference>
<dbReference type="SUPFAM" id="SSF51905">
    <property type="entry name" value="FAD/NAD(P)-binding domain"/>
    <property type="match status" value="1"/>
</dbReference>
<dbReference type="Pfam" id="PF04324">
    <property type="entry name" value="Fer2_BFD"/>
    <property type="match status" value="1"/>
</dbReference>
<feature type="domain" description="FAD dependent oxidoreductase" evidence="1">
    <location>
        <begin position="5"/>
        <end position="360"/>
    </location>
</feature>
<feature type="domain" description="BFD-like [2Fe-2S]-binding" evidence="2">
    <location>
        <begin position="409"/>
        <end position="463"/>
    </location>
</feature>
<evidence type="ECO:0000259" key="1">
    <source>
        <dbReference type="Pfam" id="PF01266"/>
    </source>
</evidence>
<dbReference type="CDD" id="cd19946">
    <property type="entry name" value="GlpA-like_Fer2_BFD-like"/>
    <property type="match status" value="1"/>
</dbReference>
<dbReference type="Gene3D" id="3.30.9.10">
    <property type="entry name" value="D-Amino Acid Oxidase, subunit A, domain 2"/>
    <property type="match status" value="1"/>
</dbReference>
<comment type="caution">
    <text evidence="3">The sequence shown here is derived from an EMBL/GenBank/DDBJ whole genome shotgun (WGS) entry which is preliminary data.</text>
</comment>
<dbReference type="SUPFAM" id="SSF54373">
    <property type="entry name" value="FAD-linked reductases, C-terminal domain"/>
    <property type="match status" value="1"/>
</dbReference>
<dbReference type="Pfam" id="PF01266">
    <property type="entry name" value="DAO"/>
    <property type="match status" value="1"/>
</dbReference>
<evidence type="ECO:0000313" key="3">
    <source>
        <dbReference type="EMBL" id="HEM66798.1"/>
    </source>
</evidence>
<name>A0A7J2U1V3_9CREN</name>
<dbReference type="InterPro" id="IPR007419">
    <property type="entry name" value="BFD-like_2Fe2S-bd_dom"/>
</dbReference>
<dbReference type="InterPro" id="IPR052745">
    <property type="entry name" value="G3P_Oxidase/Oxidoreductase"/>
</dbReference>
<proteinExistence type="predicted"/>
<gene>
    <name evidence="3" type="ORF">ENO26_04415</name>
</gene>
<dbReference type="Gene3D" id="1.10.10.1100">
    <property type="entry name" value="BFD-like [2Fe-2S]-binding domain"/>
    <property type="match status" value="1"/>
</dbReference>
<protein>
    <submittedName>
        <fullName evidence="3">FAD/NAD(P)-binding oxidoreductase</fullName>
    </submittedName>
</protein>
<dbReference type="Gene3D" id="3.50.50.60">
    <property type="entry name" value="FAD/NAD(P)-binding domain"/>
    <property type="match status" value="1"/>
</dbReference>
<sequence length="501" mass="55934">MHRYRVAIVGAGIIGASIARILSMYENIDVSLIEKEPDVGWGVSKANTAIIHPGHEEDPKSYPLRARLCREGNELWREWVRELDIPAKWPGELMVFTSVEEEKAAEKYIEFAKVNKVPGVRVVYREELRALEPTVNPDALGAVYAPTAGMISPMEAVIAIVENAVENGVKLFTETEVFNVRVSANRVIGVDTNRGFIEADIVINAAGLYADKISNVVSVDTWFFIKPRRGEYLLFDEDVDIKPTRILHTVPTLVTKGVYVVTTVHGNLMIGPTAEDLPVDAKEATSTTREGLEYLWREAGKILKVLPLRSRVIRTFAGLRPEPPNGQWLIKAYDSPWGFVNVAGTRSPGLTAAPAIALHVLEQMKSVFDLRLVKKEKWNPFRKDIVRVRNRSIEEIDRLVETNPDYGEILCYCRMVSKAEVIEAIKRMKAIGVKTITVDGIKFRTYAGMGKCQGSFCRWRVALLVSKYTGVPLESVVVKRSSYGVGDVKLLLRVRTAKGQG</sequence>
<dbReference type="InterPro" id="IPR006076">
    <property type="entry name" value="FAD-dep_OxRdtase"/>
</dbReference>
<dbReference type="InterPro" id="IPR041854">
    <property type="entry name" value="BFD-like_2Fe2S-bd_dom_sf"/>
</dbReference>
<accession>A0A7J2U1V3</accession>